<feature type="region of interest" description="Disordered" evidence="1">
    <location>
        <begin position="122"/>
        <end position="141"/>
    </location>
</feature>
<evidence type="ECO:0000313" key="2">
    <source>
        <dbReference type="EMBL" id="OAA35774.1"/>
    </source>
</evidence>
<proteinExistence type="predicted"/>
<feature type="region of interest" description="Disordered" evidence="1">
    <location>
        <begin position="1"/>
        <end position="40"/>
    </location>
</feature>
<name>A0A166XG73_METRR</name>
<dbReference type="EMBL" id="AZHC01000039">
    <property type="protein sequence ID" value="OAA35774.1"/>
    <property type="molecule type" value="Genomic_DNA"/>
</dbReference>
<protein>
    <submittedName>
        <fullName evidence="2">Uncharacterized protein</fullName>
    </submittedName>
</protein>
<dbReference type="Proteomes" id="UP000243498">
    <property type="component" value="Unassembled WGS sequence"/>
</dbReference>
<keyword evidence="3" id="KW-1185">Reference proteome</keyword>
<comment type="caution">
    <text evidence="2">The sequence shown here is derived from an EMBL/GenBank/DDBJ whole genome shotgun (WGS) entry which is preliminary data.</text>
</comment>
<evidence type="ECO:0000256" key="1">
    <source>
        <dbReference type="SAM" id="MobiDB-lite"/>
    </source>
</evidence>
<gene>
    <name evidence="2" type="ORF">NOR_07791</name>
</gene>
<evidence type="ECO:0000313" key="3">
    <source>
        <dbReference type="Proteomes" id="UP000243498"/>
    </source>
</evidence>
<dbReference type="AlphaFoldDB" id="A0A166XG73"/>
<accession>A0A166XG73</accession>
<reference evidence="2 3" key="1">
    <citation type="journal article" date="2016" name="Genome Biol. Evol.">
        <title>Divergent and convergent evolution of fungal pathogenicity.</title>
        <authorList>
            <person name="Shang Y."/>
            <person name="Xiao G."/>
            <person name="Zheng P."/>
            <person name="Cen K."/>
            <person name="Zhan S."/>
            <person name="Wang C."/>
        </authorList>
    </citation>
    <scope>NUCLEOTIDE SEQUENCE [LARGE SCALE GENOMIC DNA]</scope>
    <source>
        <strain evidence="2 3">RCEF 4871</strain>
    </source>
</reference>
<sequence>MTPSFCQSAKAAHPSRRAANDKDPEAGGTYSPQSGPECWERHDAGPSARHYIPVVSVIWVLWIVWVPMPGHSMRLGTAILPCPARVDRSTGPIFQPANPPLVFPASRSVSCPGCGLKPPQSWTSLEPSTLEPGSIATRPSPHLPKGPIRLLALPPSIDCKDGNADGVADAETADESDNAPTAAVAADQTLQDDVGGAVTDVVTGRGPGLAQGIQEAHLVEDDVQKGWWSVRQLGLFGRNFNTAAVSILETP</sequence>
<organism evidence="2 3">
    <name type="scientific">Metarhizium rileyi (strain RCEF 4871)</name>
    <name type="common">Nomuraea rileyi</name>
    <dbReference type="NCBI Taxonomy" id="1649241"/>
    <lineage>
        <taxon>Eukaryota</taxon>
        <taxon>Fungi</taxon>
        <taxon>Dikarya</taxon>
        <taxon>Ascomycota</taxon>
        <taxon>Pezizomycotina</taxon>
        <taxon>Sordariomycetes</taxon>
        <taxon>Hypocreomycetidae</taxon>
        <taxon>Hypocreales</taxon>
        <taxon>Clavicipitaceae</taxon>
        <taxon>Metarhizium</taxon>
    </lineage>
</organism>